<feature type="transmembrane region" description="Helical" evidence="1">
    <location>
        <begin position="55"/>
        <end position="71"/>
    </location>
</feature>
<keyword evidence="1" id="KW-0812">Transmembrane</keyword>
<feature type="transmembrane region" description="Helical" evidence="1">
    <location>
        <begin position="78"/>
        <end position="98"/>
    </location>
</feature>
<name>A0ABZ0W816_9BACT</name>
<organism evidence="2 3">
    <name type="scientific">Niabella yanshanensis</name>
    <dbReference type="NCBI Taxonomy" id="577386"/>
    <lineage>
        <taxon>Bacteria</taxon>
        <taxon>Pseudomonadati</taxon>
        <taxon>Bacteroidota</taxon>
        <taxon>Chitinophagia</taxon>
        <taxon>Chitinophagales</taxon>
        <taxon>Chitinophagaceae</taxon>
        <taxon>Niabella</taxon>
    </lineage>
</organism>
<dbReference type="RefSeq" id="WP_114791373.1">
    <property type="nucleotide sequence ID" value="NZ_CP139960.1"/>
</dbReference>
<gene>
    <name evidence="2" type="ORF">U0035_00565</name>
</gene>
<feature type="transmembrane region" description="Helical" evidence="1">
    <location>
        <begin position="192"/>
        <end position="210"/>
    </location>
</feature>
<keyword evidence="3" id="KW-1185">Reference proteome</keyword>
<dbReference type="EMBL" id="CP139960">
    <property type="protein sequence ID" value="WQD38637.1"/>
    <property type="molecule type" value="Genomic_DNA"/>
</dbReference>
<protein>
    <submittedName>
        <fullName evidence="2">Uncharacterized protein</fullName>
    </submittedName>
</protein>
<accession>A0ABZ0W816</accession>
<reference evidence="2 3" key="1">
    <citation type="submission" date="2023-12" db="EMBL/GenBank/DDBJ databases">
        <title>Genome sequencing and assembly of bacterial species from a model synthetic community.</title>
        <authorList>
            <person name="Hogle S.L."/>
        </authorList>
    </citation>
    <scope>NUCLEOTIDE SEQUENCE [LARGE SCALE GENOMIC DNA]</scope>
    <source>
        <strain evidence="2 3">HAMBI_3031</strain>
    </source>
</reference>
<feature type="transmembrane region" description="Helical" evidence="1">
    <location>
        <begin position="151"/>
        <end position="172"/>
    </location>
</feature>
<evidence type="ECO:0000313" key="2">
    <source>
        <dbReference type="EMBL" id="WQD38637.1"/>
    </source>
</evidence>
<evidence type="ECO:0000313" key="3">
    <source>
        <dbReference type="Proteomes" id="UP001325680"/>
    </source>
</evidence>
<dbReference type="Proteomes" id="UP001325680">
    <property type="component" value="Chromosome"/>
</dbReference>
<feature type="transmembrane region" description="Helical" evidence="1">
    <location>
        <begin position="7"/>
        <end position="26"/>
    </location>
</feature>
<keyword evidence="1" id="KW-1133">Transmembrane helix</keyword>
<sequence length="218" mass="25410">MKLSKNILYFIPLALLLIADLVLIVLDIRNFYQPFPNPDLYDIETNDSYAEDFQNLKWIIMMMALAIIAVLRQEKKYFTWILVILFLFLEDVFRIHQSLGHFFYNMFGMTTGQRGSKIMELFAAAFLGFIFMAPVFEAYKKGDALFRKHSKAIFILLGLFLFFAIVIDQAHRLAMIQYNWKYNVVFGLLEDGGELIAESLLTGYLIFVALQQKKVEIK</sequence>
<keyword evidence="1" id="KW-0472">Membrane</keyword>
<proteinExistence type="predicted"/>
<feature type="transmembrane region" description="Helical" evidence="1">
    <location>
        <begin position="118"/>
        <end position="139"/>
    </location>
</feature>
<evidence type="ECO:0000256" key="1">
    <source>
        <dbReference type="SAM" id="Phobius"/>
    </source>
</evidence>